<feature type="domain" description="HTH cro/C1-type" evidence="1">
    <location>
        <begin position="16"/>
        <end position="70"/>
    </location>
</feature>
<dbReference type="SMART" id="SM00530">
    <property type="entry name" value="HTH_XRE"/>
    <property type="match status" value="1"/>
</dbReference>
<name>A0A8S5LY49_9CAUD</name>
<protein>
    <submittedName>
        <fullName evidence="2">Repressor protein CI</fullName>
    </submittedName>
</protein>
<dbReference type="EMBL" id="BK014769">
    <property type="protein sequence ID" value="DAD74965.1"/>
    <property type="molecule type" value="Genomic_DNA"/>
</dbReference>
<evidence type="ECO:0000313" key="2">
    <source>
        <dbReference type="EMBL" id="DAD74965.1"/>
    </source>
</evidence>
<dbReference type="Gene3D" id="1.10.260.40">
    <property type="entry name" value="lambda repressor-like DNA-binding domains"/>
    <property type="match status" value="1"/>
</dbReference>
<proteinExistence type="predicted"/>
<accession>A0A8S5LY49</accession>
<dbReference type="InterPro" id="IPR010982">
    <property type="entry name" value="Lambda_DNA-bd_dom_sf"/>
</dbReference>
<dbReference type="Pfam" id="PF01381">
    <property type="entry name" value="HTH_3"/>
    <property type="match status" value="1"/>
</dbReference>
<dbReference type="CDD" id="cd00093">
    <property type="entry name" value="HTH_XRE"/>
    <property type="match status" value="1"/>
</dbReference>
<dbReference type="SUPFAM" id="SSF47413">
    <property type="entry name" value="lambda repressor-like DNA-binding domains"/>
    <property type="match status" value="1"/>
</dbReference>
<organism evidence="2">
    <name type="scientific">Siphoviridae sp. ctA995</name>
    <dbReference type="NCBI Taxonomy" id="2826180"/>
    <lineage>
        <taxon>Viruses</taxon>
        <taxon>Duplodnaviria</taxon>
        <taxon>Heunggongvirae</taxon>
        <taxon>Uroviricota</taxon>
        <taxon>Caudoviricetes</taxon>
    </lineage>
</organism>
<dbReference type="PROSITE" id="PS50943">
    <property type="entry name" value="HTH_CROC1"/>
    <property type="match status" value="1"/>
</dbReference>
<dbReference type="InterPro" id="IPR001387">
    <property type="entry name" value="Cro/C1-type_HTH"/>
</dbReference>
<evidence type="ECO:0000259" key="1">
    <source>
        <dbReference type="PROSITE" id="PS50943"/>
    </source>
</evidence>
<reference evidence="2" key="1">
    <citation type="journal article" date="2021" name="Proc. Natl. Acad. Sci. U.S.A.">
        <title>A Catalog of Tens of Thousands of Viruses from Human Metagenomes Reveals Hidden Associations with Chronic Diseases.</title>
        <authorList>
            <person name="Tisza M.J."/>
            <person name="Buck C.B."/>
        </authorList>
    </citation>
    <scope>NUCLEOTIDE SEQUENCE</scope>
    <source>
        <strain evidence="2">CtA995</strain>
    </source>
</reference>
<sequence length="127" mass="14692">MSDNSELNKKIFAKNLNYYMTTNNKTQSDLVTDLNLTASTVSDWANGKKYPRVDKMQLLADYFGILKSDLTEEHETSKMTDDIELQEYLEELKNRSELRMLFSLTKGATKEDVEKAVRIIEALKKDE</sequence>
<dbReference type="GO" id="GO:0003677">
    <property type="term" value="F:DNA binding"/>
    <property type="evidence" value="ECO:0007669"/>
    <property type="project" value="InterPro"/>
</dbReference>